<dbReference type="OrthoDB" id="60843at2759"/>
<dbReference type="Pfam" id="PF13672">
    <property type="entry name" value="PP2C_2"/>
    <property type="match status" value="1"/>
</dbReference>
<dbReference type="SUPFAM" id="SSF81606">
    <property type="entry name" value="PP2C-like"/>
    <property type="match status" value="1"/>
</dbReference>
<feature type="region of interest" description="Disordered" evidence="1">
    <location>
        <begin position="270"/>
        <end position="291"/>
    </location>
</feature>
<dbReference type="SMART" id="SM00332">
    <property type="entry name" value="PP2Cc"/>
    <property type="match status" value="1"/>
</dbReference>
<feature type="region of interest" description="Disordered" evidence="1">
    <location>
        <begin position="593"/>
        <end position="629"/>
    </location>
</feature>
<keyword evidence="4" id="KW-1185">Reference proteome</keyword>
<name>A0A1R3GQG8_9ROSI</name>
<dbReference type="EMBL" id="AWUE01021907">
    <property type="protein sequence ID" value="OMO60355.1"/>
    <property type="molecule type" value="Genomic_DNA"/>
</dbReference>
<proteinExistence type="predicted"/>
<evidence type="ECO:0000313" key="3">
    <source>
        <dbReference type="EMBL" id="OMO60355.1"/>
    </source>
</evidence>
<accession>A0A1R3GQG8</accession>
<gene>
    <name evidence="3" type="ORF">COLO4_33855</name>
</gene>
<feature type="domain" description="PPM-type phosphatase" evidence="2">
    <location>
        <begin position="682"/>
        <end position="852"/>
    </location>
</feature>
<dbReference type="InterPro" id="IPR001932">
    <property type="entry name" value="PPM-type_phosphatase-like_dom"/>
</dbReference>
<feature type="region of interest" description="Disordered" evidence="1">
    <location>
        <begin position="305"/>
        <end position="371"/>
    </location>
</feature>
<evidence type="ECO:0000256" key="1">
    <source>
        <dbReference type="SAM" id="MobiDB-lite"/>
    </source>
</evidence>
<organism evidence="3 4">
    <name type="scientific">Corchorus olitorius</name>
    <dbReference type="NCBI Taxonomy" id="93759"/>
    <lineage>
        <taxon>Eukaryota</taxon>
        <taxon>Viridiplantae</taxon>
        <taxon>Streptophyta</taxon>
        <taxon>Embryophyta</taxon>
        <taxon>Tracheophyta</taxon>
        <taxon>Spermatophyta</taxon>
        <taxon>Magnoliopsida</taxon>
        <taxon>eudicotyledons</taxon>
        <taxon>Gunneridae</taxon>
        <taxon>Pentapetalae</taxon>
        <taxon>rosids</taxon>
        <taxon>malvids</taxon>
        <taxon>Malvales</taxon>
        <taxon>Malvaceae</taxon>
        <taxon>Grewioideae</taxon>
        <taxon>Apeibeae</taxon>
        <taxon>Corchorus</taxon>
    </lineage>
</organism>
<dbReference type="GO" id="GO:0009507">
    <property type="term" value="C:chloroplast"/>
    <property type="evidence" value="ECO:0007669"/>
    <property type="project" value="TreeGrafter"/>
</dbReference>
<evidence type="ECO:0000313" key="4">
    <source>
        <dbReference type="Proteomes" id="UP000187203"/>
    </source>
</evidence>
<dbReference type="InterPro" id="IPR039123">
    <property type="entry name" value="PPTC7"/>
</dbReference>
<reference evidence="4" key="1">
    <citation type="submission" date="2013-09" db="EMBL/GenBank/DDBJ databases">
        <title>Corchorus olitorius genome sequencing.</title>
        <authorList>
            <person name="Alam M."/>
            <person name="Haque M.S."/>
            <person name="Islam M.S."/>
            <person name="Emdad E.M."/>
            <person name="Islam M.M."/>
            <person name="Ahmed B."/>
            <person name="Halim A."/>
            <person name="Hossen Q.M.M."/>
            <person name="Hossain M.Z."/>
            <person name="Ahmed R."/>
            <person name="Khan M.M."/>
            <person name="Islam R."/>
            <person name="Rashid M.M."/>
            <person name="Khan S.A."/>
            <person name="Rahman M.S."/>
            <person name="Alam M."/>
            <person name="Yahiya A.S."/>
            <person name="Khan M.S."/>
            <person name="Azam M.S."/>
            <person name="Haque T."/>
            <person name="Lashkar M.Z.H."/>
            <person name="Akhand A.I."/>
            <person name="Morshed G."/>
            <person name="Roy S."/>
            <person name="Uddin K.S."/>
            <person name="Rabeya T."/>
            <person name="Hossain A.S."/>
            <person name="Chowdhury A."/>
            <person name="Snigdha A.R."/>
            <person name="Mortoza M.S."/>
            <person name="Matin S.A."/>
            <person name="Hoque S.M.E."/>
            <person name="Islam M.K."/>
            <person name="Roy D.K."/>
            <person name="Haider R."/>
            <person name="Moosa M.M."/>
            <person name="Elias S.M."/>
            <person name="Hasan A.M."/>
            <person name="Jahan S."/>
            <person name="Shafiuddin M."/>
            <person name="Mahmood N."/>
            <person name="Shommy N.S."/>
        </authorList>
    </citation>
    <scope>NUCLEOTIDE SEQUENCE [LARGE SCALE GENOMIC DNA]</scope>
    <source>
        <strain evidence="4">cv. O-4</strain>
    </source>
</reference>
<feature type="compositionally biased region" description="Basic and acidic residues" evidence="1">
    <location>
        <begin position="341"/>
        <end position="352"/>
    </location>
</feature>
<dbReference type="PANTHER" id="PTHR12320">
    <property type="entry name" value="PROTEIN PHOSPHATASE 2C"/>
    <property type="match status" value="1"/>
</dbReference>
<evidence type="ECO:0000259" key="2">
    <source>
        <dbReference type="PROSITE" id="PS51746"/>
    </source>
</evidence>
<dbReference type="GO" id="GO:0004722">
    <property type="term" value="F:protein serine/threonine phosphatase activity"/>
    <property type="evidence" value="ECO:0007669"/>
    <property type="project" value="TreeGrafter"/>
</dbReference>
<feature type="compositionally biased region" description="Polar residues" evidence="1">
    <location>
        <begin position="317"/>
        <end position="327"/>
    </location>
</feature>
<feature type="compositionally biased region" description="Basic and acidic residues" evidence="1">
    <location>
        <begin position="113"/>
        <end position="122"/>
    </location>
</feature>
<dbReference type="STRING" id="93759.A0A1R3GQG8"/>
<dbReference type="Gene3D" id="3.60.40.10">
    <property type="entry name" value="PPM-type phosphatase domain"/>
    <property type="match status" value="1"/>
</dbReference>
<dbReference type="InterPro" id="IPR036457">
    <property type="entry name" value="PPM-type-like_dom_sf"/>
</dbReference>
<dbReference type="PANTHER" id="PTHR12320:SF1">
    <property type="entry name" value="PROTEIN PHOSPHATASE PTC7 HOMOLOG"/>
    <property type="match status" value="1"/>
</dbReference>
<dbReference type="PROSITE" id="PS51746">
    <property type="entry name" value="PPM_2"/>
    <property type="match status" value="1"/>
</dbReference>
<dbReference type="AlphaFoldDB" id="A0A1R3GQG8"/>
<sequence>MAPDLFFASLEARSLSFPCCNQSLSSWRFRLPPSPFYTLRLSAAKSTLSHHFVTKCSASNSDFVSGDFHILSATEGPDGSIIFRFGNAEEMALYQSEQSQPTKQKVKVVAKVGEKSSDRGEKSSINAVDVSDEEGEVGGPVSKNVGRNLKVKSQPKRKARPRITKVVDAVEEKTASHVINNDTETDKNSIDYSKTVHPEEGSIELDNDAPEVNGECTTLNMVPKIDIVPDVEKVSPPSASEVGSEITSQLHLSESDYKIEVARGIKFEEENTSASEGGGENVGKIENTTSDTEPKINLAMEEVSTHVAASESHIENENTAQSTSLGSSYDMDVPHSLKLQESGKGDTGEEVAHMSVPSKQHTEEHSVSGSNKSVMIEDADACAGDIGEVELKSTLSEANSILNEVTEHRTVGEFVENDVVAPSEVKIETEITTETLSSGGLSEKDVPHTLKYQESANDDAGEEVADLSVSSKEHNINVLEKLLMVEDADEGDVGELKLNSPLSEAESILNVGEVKLNATLSEVESVLNEATEHQTVDESVDNDIVAPSEVNIETEITTETTSLGGSSGEDVPHSLKFQESAKDDKAGEEVAELSARSEEHSINASEKLLMVEDSDEGGVGKVKLNSTSSEAESILNEATSHKTVDEYVNSGIVKSSKMADGAMPLSSLKEGITENDAQSSSKVRVPILKGAESQSGGTTLERNGVPITDPVEVLNKSAENTQSCGSSTVLVAYFDDQALHVAYIGDSGFMIIRNGTVFKRSSSMLYEFNFPLRIGRGDHPSDFLEAYRIDLNEGDVIITATDGLFDNLYEREIASIVLKSLQESLRPQEIAEVLATKAQEVGQSSSVRSPFADEAQAAGYLGCRGGKLDDVTVKQPEAA</sequence>
<dbReference type="Proteomes" id="UP000187203">
    <property type="component" value="Unassembled WGS sequence"/>
</dbReference>
<protein>
    <submittedName>
        <fullName evidence="3">Phosphatase 2C (PP2C)-like protein</fullName>
    </submittedName>
</protein>
<feature type="region of interest" description="Disordered" evidence="1">
    <location>
        <begin position="113"/>
        <end position="146"/>
    </location>
</feature>
<comment type="caution">
    <text evidence="3">The sequence shown here is derived from an EMBL/GenBank/DDBJ whole genome shotgun (WGS) entry which is preliminary data.</text>
</comment>